<name>A0A285CML1_9RHOB</name>
<dbReference type="InterPro" id="IPR023149">
    <property type="entry name" value="Trans_acon_MeTrfase_C"/>
</dbReference>
<protein>
    <submittedName>
        <fullName evidence="1">Trans-aconitate 2-methyltransferase</fullName>
    </submittedName>
</protein>
<reference evidence="2" key="1">
    <citation type="submission" date="2017-08" db="EMBL/GenBank/DDBJ databases">
        <authorList>
            <person name="Varghese N."/>
            <person name="Submissions S."/>
        </authorList>
    </citation>
    <scope>NUCLEOTIDE SEQUENCE [LARGE SCALE GENOMIC DNA]</scope>
    <source>
        <strain evidence="2">JA234</strain>
    </source>
</reference>
<accession>A0A285CML1</accession>
<dbReference type="Pfam" id="PF13489">
    <property type="entry name" value="Methyltransf_23"/>
    <property type="match status" value="1"/>
</dbReference>
<dbReference type="GO" id="GO:0030798">
    <property type="term" value="F:trans-aconitate 2-methyltransferase activity"/>
    <property type="evidence" value="ECO:0007669"/>
    <property type="project" value="InterPro"/>
</dbReference>
<evidence type="ECO:0000313" key="1">
    <source>
        <dbReference type="EMBL" id="SNX68800.1"/>
    </source>
</evidence>
<dbReference type="InterPro" id="IPR029063">
    <property type="entry name" value="SAM-dependent_MTases_sf"/>
</dbReference>
<dbReference type="PANTHER" id="PTHR43861">
    <property type="entry name" value="TRANS-ACONITATE 2-METHYLTRANSFERASE-RELATED"/>
    <property type="match status" value="1"/>
</dbReference>
<sequence length="269" mass="29205">MAGSNPRSDLRAGADWNPETYGRFRGFRLRPALDLLTRVGDLPPGDVVDLGCGAGAVGAALRSRWPDRRIVGVDSSPAMRAEGRATGAYDAIFETDIAQWQPQTPPALIFSNAALHWLPDHDQLMPQLARRLAPGGVLAVQMPRQYGAPSHRFLRDIAAAMFPDRFQHEDAPPVSSAQAYWASLSPLGAVDAWETDYLQHLGPADGAHPVRRFTESTAMRPFLAKLSPSEAETFAAAYDAALSAAYPLLPDGGTLLPFRRCFFVLTGRV</sequence>
<dbReference type="SUPFAM" id="SSF53335">
    <property type="entry name" value="S-adenosyl-L-methionine-dependent methyltransferases"/>
    <property type="match status" value="1"/>
</dbReference>
<dbReference type="GO" id="GO:0032259">
    <property type="term" value="P:methylation"/>
    <property type="evidence" value="ECO:0007669"/>
    <property type="project" value="UniProtKB-KW"/>
</dbReference>
<proteinExistence type="predicted"/>
<gene>
    <name evidence="1" type="ORF">SAMN05878503_102287</name>
</gene>
<dbReference type="PANTHER" id="PTHR43861:SF1">
    <property type="entry name" value="TRANS-ACONITATE 2-METHYLTRANSFERASE"/>
    <property type="match status" value="1"/>
</dbReference>
<evidence type="ECO:0000313" key="2">
    <source>
        <dbReference type="Proteomes" id="UP000219467"/>
    </source>
</evidence>
<dbReference type="Gene3D" id="1.10.150.290">
    <property type="entry name" value="S-adenosyl-L-methionine-dependent methyltransferases"/>
    <property type="match status" value="1"/>
</dbReference>
<dbReference type="CDD" id="cd02440">
    <property type="entry name" value="AdoMet_MTases"/>
    <property type="match status" value="1"/>
</dbReference>
<keyword evidence="1" id="KW-0489">Methyltransferase</keyword>
<dbReference type="RefSeq" id="WP_097029310.1">
    <property type="nucleotide sequence ID" value="NZ_OAOQ01000002.1"/>
</dbReference>
<keyword evidence="2" id="KW-1185">Reference proteome</keyword>
<dbReference type="OrthoDB" id="9795085at2"/>
<keyword evidence="1" id="KW-0808">Transferase</keyword>
<dbReference type="Gene3D" id="3.40.50.150">
    <property type="entry name" value="Vaccinia Virus protein VP39"/>
    <property type="match status" value="1"/>
</dbReference>
<dbReference type="Proteomes" id="UP000219467">
    <property type="component" value="Unassembled WGS sequence"/>
</dbReference>
<organism evidence="1 2">
    <name type="scientific">Cereibacter ovatus</name>
    <dbReference type="NCBI Taxonomy" id="439529"/>
    <lineage>
        <taxon>Bacteria</taxon>
        <taxon>Pseudomonadati</taxon>
        <taxon>Pseudomonadota</taxon>
        <taxon>Alphaproteobacteria</taxon>
        <taxon>Rhodobacterales</taxon>
        <taxon>Paracoccaceae</taxon>
        <taxon>Cereibacter</taxon>
    </lineage>
</organism>
<dbReference type="EMBL" id="OAOQ01000002">
    <property type="protein sequence ID" value="SNX68800.1"/>
    <property type="molecule type" value="Genomic_DNA"/>
</dbReference>
<dbReference type="AlphaFoldDB" id="A0A285CML1"/>